<dbReference type="InterPro" id="IPR050334">
    <property type="entry name" value="Molybdenum_import_ModC"/>
</dbReference>
<comment type="caution">
    <text evidence="4">The sequence shown here is derived from an EMBL/GenBank/DDBJ whole genome shotgun (WGS) entry which is preliminary data.</text>
</comment>
<protein>
    <submittedName>
        <fullName evidence="4">ABC-type molybdenum transport system ATPase component/photorepair protein PhrA</fullName>
    </submittedName>
</protein>
<proteinExistence type="predicted"/>
<keyword evidence="5" id="KW-1185">Reference proteome</keyword>
<dbReference type="InterPro" id="IPR003593">
    <property type="entry name" value="AAA+_ATPase"/>
</dbReference>
<gene>
    <name evidence="4" type="ORF">Gocc_1576</name>
</gene>
<dbReference type="InterPro" id="IPR003439">
    <property type="entry name" value="ABC_transporter-like_ATP-bd"/>
</dbReference>
<name>A0A7M2YYY1_9ACTN</name>
<dbReference type="AlphaFoldDB" id="A0A7M2YYY1"/>
<reference evidence="4 5" key="1">
    <citation type="submission" date="2018-07" db="EMBL/GenBank/DDBJ databases">
        <title>High-quality-draft genome sequence of Gaiella occulta.</title>
        <authorList>
            <person name="Severino R."/>
            <person name="Froufe H.J.C."/>
            <person name="Rainey F.A."/>
            <person name="Barroso C."/>
            <person name="Albuquerque L."/>
            <person name="Lobo-Da-Cunha A."/>
            <person name="Da Costa M.S."/>
            <person name="Egas C."/>
        </authorList>
    </citation>
    <scope>NUCLEOTIDE SEQUENCE [LARGE SCALE GENOMIC DNA]</scope>
    <source>
        <strain evidence="4 5">F2-233</strain>
    </source>
</reference>
<dbReference type="PROSITE" id="PS50893">
    <property type="entry name" value="ABC_TRANSPORTER_2"/>
    <property type="match status" value="1"/>
</dbReference>
<evidence type="ECO:0000256" key="2">
    <source>
        <dbReference type="ARBA" id="ARBA00022840"/>
    </source>
</evidence>
<dbReference type="Proteomes" id="UP000254134">
    <property type="component" value="Unassembled WGS sequence"/>
</dbReference>
<dbReference type="GO" id="GO:0016887">
    <property type="term" value="F:ATP hydrolysis activity"/>
    <property type="evidence" value="ECO:0007669"/>
    <property type="project" value="InterPro"/>
</dbReference>
<dbReference type="SMART" id="SM00382">
    <property type="entry name" value="AAA"/>
    <property type="match status" value="1"/>
</dbReference>
<accession>A0A7M2YYY1</accession>
<keyword evidence="2" id="KW-0067">ATP-binding</keyword>
<dbReference type="PANTHER" id="PTHR43514:SF4">
    <property type="entry name" value="ABC TRANSPORTER I FAMILY MEMBER 10"/>
    <property type="match status" value="1"/>
</dbReference>
<dbReference type="GO" id="GO:0005524">
    <property type="term" value="F:ATP binding"/>
    <property type="evidence" value="ECO:0007669"/>
    <property type="project" value="UniProtKB-KW"/>
</dbReference>
<evidence type="ECO:0000313" key="4">
    <source>
        <dbReference type="EMBL" id="RDI74687.1"/>
    </source>
</evidence>
<feature type="domain" description="ABC transporter" evidence="3">
    <location>
        <begin position="5"/>
        <end position="240"/>
    </location>
</feature>
<dbReference type="InterPro" id="IPR017871">
    <property type="entry name" value="ABC_transporter-like_CS"/>
</dbReference>
<evidence type="ECO:0000259" key="3">
    <source>
        <dbReference type="PROSITE" id="PS50893"/>
    </source>
</evidence>
<dbReference type="Gene3D" id="3.40.50.300">
    <property type="entry name" value="P-loop containing nucleotide triphosphate hydrolases"/>
    <property type="match status" value="1"/>
</dbReference>
<keyword evidence="1" id="KW-0547">Nucleotide-binding</keyword>
<evidence type="ECO:0000256" key="1">
    <source>
        <dbReference type="ARBA" id="ARBA00022741"/>
    </source>
</evidence>
<evidence type="ECO:0000313" key="5">
    <source>
        <dbReference type="Proteomes" id="UP000254134"/>
    </source>
</evidence>
<dbReference type="PROSITE" id="PS00211">
    <property type="entry name" value="ABC_TRANSPORTER_1"/>
    <property type="match status" value="1"/>
</dbReference>
<dbReference type="EMBL" id="QQZY01000003">
    <property type="protein sequence ID" value="RDI74687.1"/>
    <property type="molecule type" value="Genomic_DNA"/>
</dbReference>
<organism evidence="4 5">
    <name type="scientific">Gaiella occulta</name>
    <dbReference type="NCBI Taxonomy" id="1002870"/>
    <lineage>
        <taxon>Bacteria</taxon>
        <taxon>Bacillati</taxon>
        <taxon>Actinomycetota</taxon>
        <taxon>Thermoleophilia</taxon>
        <taxon>Gaiellales</taxon>
        <taxon>Gaiellaceae</taxon>
        <taxon>Gaiella</taxon>
    </lineage>
</organism>
<sequence length="257" mass="27770">MWRWQRESGMRRALLDRIDWHVRAGERWALLGPNGAGKTTLLTLAAAVEFPSRGTVEILGCTMGRTDVQRLRERIGFVDARLGARFAPMLTVRQVVHTGATGTIGSFEERLSGLDRERADMLLGAFGLGPLGDRRFADCSQGERKRALIARSLVARPRLLLLDEPFAGLDVPGRETLLAALDRLAGTDPGLAIVLSTHHLEELPVSTTHALLLRQGRAVAAGGAAETLADDPLTACFGLRLRVIRQAGRWSAAAAAG</sequence>
<dbReference type="Pfam" id="PF00005">
    <property type="entry name" value="ABC_tran"/>
    <property type="match status" value="1"/>
</dbReference>
<dbReference type="InterPro" id="IPR027417">
    <property type="entry name" value="P-loop_NTPase"/>
</dbReference>
<dbReference type="SUPFAM" id="SSF52540">
    <property type="entry name" value="P-loop containing nucleoside triphosphate hydrolases"/>
    <property type="match status" value="1"/>
</dbReference>
<dbReference type="PANTHER" id="PTHR43514">
    <property type="entry name" value="ABC TRANSPORTER I FAMILY MEMBER 10"/>
    <property type="match status" value="1"/>
</dbReference>
<reference evidence="5" key="2">
    <citation type="journal article" date="2019" name="MicrobiologyOpen">
        <title>High-quality draft genome sequence of Gaiella occulta isolated from a 150 meter deep mineral water borehole and comparison with the genome sequences of other deep-branching lineages of the phylum Actinobacteria.</title>
        <authorList>
            <person name="Severino R."/>
            <person name="Froufe H.J.C."/>
            <person name="Barroso C."/>
            <person name="Albuquerque L."/>
            <person name="Lobo-da-Cunha A."/>
            <person name="da Costa M.S."/>
            <person name="Egas C."/>
        </authorList>
    </citation>
    <scope>NUCLEOTIDE SEQUENCE [LARGE SCALE GENOMIC DNA]</scope>
    <source>
        <strain evidence="5">F2-233</strain>
    </source>
</reference>